<evidence type="ECO:0000313" key="1">
    <source>
        <dbReference type="EMBL" id="MBD2569708.1"/>
    </source>
</evidence>
<name>A0ABR8FJD9_9NOST</name>
<proteinExistence type="predicted"/>
<accession>A0ABR8FJD9</accession>
<reference evidence="1 2" key="1">
    <citation type="journal article" date="2020" name="ISME J.">
        <title>Comparative genomics reveals insights into cyanobacterial evolution and habitat adaptation.</title>
        <authorList>
            <person name="Chen M.Y."/>
            <person name="Teng W.K."/>
            <person name="Zhao L."/>
            <person name="Hu C.X."/>
            <person name="Zhou Y.K."/>
            <person name="Han B.P."/>
            <person name="Song L.R."/>
            <person name="Shu W.S."/>
        </authorList>
    </citation>
    <scope>NUCLEOTIDE SEQUENCE [LARGE SCALE GENOMIC DNA]</scope>
    <source>
        <strain evidence="1 2">FACHB-196</strain>
    </source>
</reference>
<evidence type="ECO:0000313" key="2">
    <source>
        <dbReference type="Proteomes" id="UP000640531"/>
    </source>
</evidence>
<organism evidence="1 2">
    <name type="scientific">Anabaena lutea FACHB-196</name>
    <dbReference type="NCBI Taxonomy" id="2692881"/>
    <lineage>
        <taxon>Bacteria</taxon>
        <taxon>Bacillati</taxon>
        <taxon>Cyanobacteriota</taxon>
        <taxon>Cyanophyceae</taxon>
        <taxon>Nostocales</taxon>
        <taxon>Nostocaceae</taxon>
        <taxon>Anabaena</taxon>
    </lineage>
</organism>
<gene>
    <name evidence="1" type="ORF">H6G59_17770</name>
</gene>
<dbReference type="RefSeq" id="WP_190716747.1">
    <property type="nucleotide sequence ID" value="NZ_JACJST010000017.1"/>
</dbReference>
<dbReference type="EMBL" id="JACJST010000017">
    <property type="protein sequence ID" value="MBD2569708.1"/>
    <property type="molecule type" value="Genomic_DNA"/>
</dbReference>
<keyword evidence="2" id="KW-1185">Reference proteome</keyword>
<protein>
    <submittedName>
        <fullName evidence="1">Uncharacterized protein</fullName>
    </submittedName>
</protein>
<dbReference type="Proteomes" id="UP000640531">
    <property type="component" value="Unassembled WGS sequence"/>
</dbReference>
<comment type="caution">
    <text evidence="1">The sequence shown here is derived from an EMBL/GenBank/DDBJ whole genome shotgun (WGS) entry which is preliminary data.</text>
</comment>
<sequence>MSKKSLVPYSEDYVLIHKRALFVNQFTMSLMAQFLGDKLKMSEANYEQILNSFAQIAIAEASELSDEKISEVILDSIIAGEKADCSQVIKTNFQ</sequence>